<evidence type="ECO:0000313" key="1">
    <source>
        <dbReference type="EMBL" id="UYO38673.1"/>
    </source>
</evidence>
<dbReference type="PANTHER" id="PTHR46246:SF1">
    <property type="entry name" value="GUANOSINE-3',5'-BIS(DIPHOSPHATE) 3'-PYROPHOSPHOHYDROLASE MESH1"/>
    <property type="match status" value="1"/>
</dbReference>
<dbReference type="InterPro" id="IPR052194">
    <property type="entry name" value="MESH1"/>
</dbReference>
<name>A0AAX3DV44_RHOPL</name>
<dbReference type="RefSeq" id="WP_264074218.1">
    <property type="nucleotide sequence ID" value="NZ_CP076676.1"/>
</dbReference>
<dbReference type="SUPFAM" id="SSF109604">
    <property type="entry name" value="HD-domain/PDEase-like"/>
    <property type="match status" value="1"/>
</dbReference>
<evidence type="ECO:0000313" key="2">
    <source>
        <dbReference type="Proteomes" id="UP001163166"/>
    </source>
</evidence>
<dbReference type="AlphaFoldDB" id="A0AAX3DV44"/>
<reference evidence="1" key="1">
    <citation type="journal article" date="2022" name="Biol. Control">
        <title>In silico genomic analysis of Rhodopseudomonas palustris strains revealed potential biocontrol agents and crop yield enhancers.</title>
        <authorList>
            <person name="Surachat K."/>
            <person name="Kantachote D."/>
            <person name="Deachamag P."/>
            <person name="Wonglapsuwan M."/>
        </authorList>
    </citation>
    <scope>NUCLEOTIDE SEQUENCE</scope>
    <source>
        <strain evidence="1">TLS06</strain>
    </source>
</reference>
<dbReference type="GO" id="GO:0008893">
    <property type="term" value="F:guanosine-3',5'-bis(diphosphate) 3'-diphosphatase activity"/>
    <property type="evidence" value="ECO:0007669"/>
    <property type="project" value="TreeGrafter"/>
</dbReference>
<proteinExistence type="predicted"/>
<dbReference type="EMBL" id="CP076676">
    <property type="protein sequence ID" value="UYO38673.1"/>
    <property type="molecule type" value="Genomic_DNA"/>
</dbReference>
<dbReference type="Proteomes" id="UP001163166">
    <property type="component" value="Chromosome"/>
</dbReference>
<accession>A0AAX3DV44</accession>
<sequence>MTDLVLVSRAADFAARKHAGTRRKGADKEPYVNHLAEVALLLTVATDGADAPLVAAGWLHDTIEDTGVTRDDLAELFSEDVAELVVACTDDKTLPKAERKRLQIEHAPHLAPRAKMIKLADKISNLRSLILSPPDDWERDRLLDYLDWAEKVAAGCRGVNDHLERLFDETAARGRAVL</sequence>
<dbReference type="PANTHER" id="PTHR46246">
    <property type="entry name" value="GUANOSINE-3',5'-BIS(DIPHOSPHATE) 3'-PYROPHOSPHOHYDROLASE MESH1"/>
    <property type="match status" value="1"/>
</dbReference>
<organism evidence="1 2">
    <name type="scientific">Rhodopseudomonas palustris</name>
    <dbReference type="NCBI Taxonomy" id="1076"/>
    <lineage>
        <taxon>Bacteria</taxon>
        <taxon>Pseudomonadati</taxon>
        <taxon>Pseudomonadota</taxon>
        <taxon>Alphaproteobacteria</taxon>
        <taxon>Hyphomicrobiales</taxon>
        <taxon>Nitrobacteraceae</taxon>
        <taxon>Rhodopseudomonas</taxon>
    </lineage>
</organism>
<protein>
    <submittedName>
        <fullName evidence="1">HD domain-containing protein</fullName>
    </submittedName>
</protein>
<dbReference type="Pfam" id="PF13328">
    <property type="entry name" value="HD_4"/>
    <property type="match status" value="1"/>
</dbReference>
<dbReference type="Gene3D" id="1.10.3210.10">
    <property type="entry name" value="Hypothetical protein af1432"/>
    <property type="match status" value="1"/>
</dbReference>
<gene>
    <name evidence="1" type="ORF">KQX62_18410</name>
</gene>